<protein>
    <recommendedName>
        <fullName evidence="3">Zn(2)-C6 fungal-type domain-containing protein</fullName>
    </recommendedName>
</protein>
<evidence type="ECO:0000313" key="5">
    <source>
        <dbReference type="Proteomes" id="UP000799750"/>
    </source>
</evidence>
<feature type="compositionally biased region" description="Polar residues" evidence="2">
    <location>
        <begin position="187"/>
        <end position="200"/>
    </location>
</feature>
<feature type="compositionally biased region" description="Polar residues" evidence="2">
    <location>
        <begin position="113"/>
        <end position="122"/>
    </location>
</feature>
<feature type="domain" description="Zn(2)-C6 fungal-type" evidence="3">
    <location>
        <begin position="30"/>
        <end position="66"/>
    </location>
</feature>
<organism evidence="4 5">
    <name type="scientific">Lophium mytilinum</name>
    <dbReference type="NCBI Taxonomy" id="390894"/>
    <lineage>
        <taxon>Eukaryota</taxon>
        <taxon>Fungi</taxon>
        <taxon>Dikarya</taxon>
        <taxon>Ascomycota</taxon>
        <taxon>Pezizomycotina</taxon>
        <taxon>Dothideomycetes</taxon>
        <taxon>Pleosporomycetidae</taxon>
        <taxon>Mytilinidiales</taxon>
        <taxon>Mytilinidiaceae</taxon>
        <taxon>Lophium</taxon>
    </lineage>
</organism>
<dbReference type="InterPro" id="IPR036864">
    <property type="entry name" value="Zn2-C6_fun-type_DNA-bd_sf"/>
</dbReference>
<dbReference type="GO" id="GO:0045944">
    <property type="term" value="P:positive regulation of transcription by RNA polymerase II"/>
    <property type="evidence" value="ECO:0007669"/>
    <property type="project" value="TreeGrafter"/>
</dbReference>
<dbReference type="GO" id="GO:0005634">
    <property type="term" value="C:nucleus"/>
    <property type="evidence" value="ECO:0007669"/>
    <property type="project" value="TreeGrafter"/>
</dbReference>
<dbReference type="OrthoDB" id="2262349at2759"/>
<dbReference type="PROSITE" id="PS00463">
    <property type="entry name" value="ZN2_CY6_FUNGAL_1"/>
    <property type="match status" value="1"/>
</dbReference>
<dbReference type="InterPro" id="IPR001138">
    <property type="entry name" value="Zn2Cys6_DnaBD"/>
</dbReference>
<feature type="region of interest" description="Disordered" evidence="2">
    <location>
        <begin position="179"/>
        <end position="221"/>
    </location>
</feature>
<keyword evidence="1" id="KW-0539">Nucleus</keyword>
<dbReference type="CDD" id="cd00067">
    <property type="entry name" value="GAL4"/>
    <property type="match status" value="1"/>
</dbReference>
<dbReference type="PANTHER" id="PTHR31644">
    <property type="entry name" value="TRANSCRIPTIONAL ACTIVATOR ARO80-RELATED"/>
    <property type="match status" value="1"/>
</dbReference>
<evidence type="ECO:0000259" key="3">
    <source>
        <dbReference type="PROSITE" id="PS50048"/>
    </source>
</evidence>
<gene>
    <name evidence="4" type="ORF">BU16DRAFT_468175</name>
</gene>
<dbReference type="GO" id="GO:0000981">
    <property type="term" value="F:DNA-binding transcription factor activity, RNA polymerase II-specific"/>
    <property type="evidence" value="ECO:0007669"/>
    <property type="project" value="InterPro"/>
</dbReference>
<keyword evidence="5" id="KW-1185">Reference proteome</keyword>
<dbReference type="AlphaFoldDB" id="A0A6A6QH04"/>
<dbReference type="GO" id="GO:0009074">
    <property type="term" value="P:aromatic amino acid family catabolic process"/>
    <property type="evidence" value="ECO:0007669"/>
    <property type="project" value="TreeGrafter"/>
</dbReference>
<name>A0A6A6QH04_9PEZI</name>
<dbReference type="EMBL" id="MU004195">
    <property type="protein sequence ID" value="KAF2491324.1"/>
    <property type="molecule type" value="Genomic_DNA"/>
</dbReference>
<sequence>MPEDAGIGGTSSGAASKKRAAEDFQRAYKACINCRTRKAKCVLTTDGNNLVPPCQRCRREMRECVFRAERSWTKRAKQSSLEPDPNEPLDHAVTNLSLPSIIRNGSALDHSAESGTRATSGAASIPPITYDNTSPIQERVRRASSPVAPGRLADSVMRTVVSSSNDALNLLFEAAHHRETLGPPNDPVSTEPSPNNQPLTYGSGDTPPAMSSSRGRVGNLSKASPETLHTWNACRFVQIGWFSAQEAVTYVDLFFKNLSFLSPVLSDFYSDHQNHHLLISRDPFLCSTILMISSRYNILPGVGGMPRSYFIHDRLWEQCQRFIMMITLGQEKASRAKTRTIGSIEALLLIAEWHPRALHFSTGSDGWDAELMSAPLATSHTDDDVNSTDNFSTSRWLEDVVEPAKRSDRMSWMLLGCGLALAHELGIFDEGGNFDKAHDASNPMPAGTKLFRCIRAQKLLYVFIEQLSFRLGCTSMIPQSLNHVLLAKPALAPISPYEELWLVHMSAWVELTKISKSVSDTLFPSAAVTRQTLRSGRYVGLLQHFQSQLKQWLKKHGNMNIADRDLNDMMCMEYQYVRIHTNSLGMQAVVERTLAEADANGLQGETLPLNIEPLSTDYDFISEVVDGSCDILLKAIRLAETGALHYAPVRVILRTVTASVFLIKSLSLGAPKTRLESSLEILDNCINALRTSTMEDGHLAARYATLLDLHVTRLRNNLIISARPPMLPQRQASVDSPAGLVFLSNQNAGDSGIAALAEDITGMMYTDDWFSLPFNPSMAPFEIGNPQTAFGTDEGNLDFFWDLPA</sequence>
<evidence type="ECO:0000256" key="1">
    <source>
        <dbReference type="ARBA" id="ARBA00023242"/>
    </source>
</evidence>
<dbReference type="SUPFAM" id="SSF57701">
    <property type="entry name" value="Zn2/Cys6 DNA-binding domain"/>
    <property type="match status" value="1"/>
</dbReference>
<dbReference type="InterPro" id="IPR052780">
    <property type="entry name" value="AAA_Catabolism_Regulators"/>
</dbReference>
<dbReference type="PANTHER" id="PTHR31644:SF3">
    <property type="entry name" value="ZN(II)2CYS6 TRANSCRIPTION FACTOR (EUROFUNG)"/>
    <property type="match status" value="1"/>
</dbReference>
<dbReference type="Gene3D" id="4.10.240.10">
    <property type="entry name" value="Zn(2)-C6 fungal-type DNA-binding domain"/>
    <property type="match status" value="1"/>
</dbReference>
<dbReference type="SMART" id="SM00066">
    <property type="entry name" value="GAL4"/>
    <property type="match status" value="1"/>
</dbReference>
<dbReference type="PROSITE" id="PS50048">
    <property type="entry name" value="ZN2_CY6_FUNGAL_2"/>
    <property type="match status" value="1"/>
</dbReference>
<dbReference type="GO" id="GO:0008270">
    <property type="term" value="F:zinc ion binding"/>
    <property type="evidence" value="ECO:0007669"/>
    <property type="project" value="InterPro"/>
</dbReference>
<proteinExistence type="predicted"/>
<dbReference type="Proteomes" id="UP000799750">
    <property type="component" value="Unassembled WGS sequence"/>
</dbReference>
<feature type="region of interest" description="Disordered" evidence="2">
    <location>
        <begin position="109"/>
        <end position="147"/>
    </location>
</feature>
<dbReference type="CDD" id="cd12148">
    <property type="entry name" value="fungal_TF_MHR"/>
    <property type="match status" value="1"/>
</dbReference>
<evidence type="ECO:0000256" key="2">
    <source>
        <dbReference type="SAM" id="MobiDB-lite"/>
    </source>
</evidence>
<reference evidence="4" key="1">
    <citation type="journal article" date="2020" name="Stud. Mycol.">
        <title>101 Dothideomycetes genomes: a test case for predicting lifestyles and emergence of pathogens.</title>
        <authorList>
            <person name="Haridas S."/>
            <person name="Albert R."/>
            <person name="Binder M."/>
            <person name="Bloem J."/>
            <person name="Labutti K."/>
            <person name="Salamov A."/>
            <person name="Andreopoulos B."/>
            <person name="Baker S."/>
            <person name="Barry K."/>
            <person name="Bills G."/>
            <person name="Bluhm B."/>
            <person name="Cannon C."/>
            <person name="Castanera R."/>
            <person name="Culley D."/>
            <person name="Daum C."/>
            <person name="Ezra D."/>
            <person name="Gonzalez J."/>
            <person name="Henrissat B."/>
            <person name="Kuo A."/>
            <person name="Liang C."/>
            <person name="Lipzen A."/>
            <person name="Lutzoni F."/>
            <person name="Magnuson J."/>
            <person name="Mondo S."/>
            <person name="Nolan M."/>
            <person name="Ohm R."/>
            <person name="Pangilinan J."/>
            <person name="Park H.-J."/>
            <person name="Ramirez L."/>
            <person name="Alfaro M."/>
            <person name="Sun H."/>
            <person name="Tritt A."/>
            <person name="Yoshinaga Y."/>
            <person name="Zwiers L.-H."/>
            <person name="Turgeon B."/>
            <person name="Goodwin S."/>
            <person name="Spatafora J."/>
            <person name="Crous P."/>
            <person name="Grigoriev I."/>
        </authorList>
    </citation>
    <scope>NUCLEOTIDE SEQUENCE</scope>
    <source>
        <strain evidence="4">CBS 269.34</strain>
    </source>
</reference>
<evidence type="ECO:0000313" key="4">
    <source>
        <dbReference type="EMBL" id="KAF2491324.1"/>
    </source>
</evidence>
<accession>A0A6A6QH04</accession>